<accession>A0A4Y2IT28</accession>
<keyword evidence="2" id="KW-1185">Reference proteome</keyword>
<organism evidence="1 2">
    <name type="scientific">Araneus ventricosus</name>
    <name type="common">Orbweaver spider</name>
    <name type="synonym">Epeira ventricosa</name>
    <dbReference type="NCBI Taxonomy" id="182803"/>
    <lineage>
        <taxon>Eukaryota</taxon>
        <taxon>Metazoa</taxon>
        <taxon>Ecdysozoa</taxon>
        <taxon>Arthropoda</taxon>
        <taxon>Chelicerata</taxon>
        <taxon>Arachnida</taxon>
        <taxon>Araneae</taxon>
        <taxon>Araneomorphae</taxon>
        <taxon>Entelegynae</taxon>
        <taxon>Araneoidea</taxon>
        <taxon>Araneidae</taxon>
        <taxon>Araneus</taxon>
    </lineage>
</organism>
<gene>
    <name evidence="1" type="ORF">AVEN_21798_1</name>
</gene>
<reference evidence="1 2" key="1">
    <citation type="journal article" date="2019" name="Sci. Rep.">
        <title>Orb-weaving spider Araneus ventricosus genome elucidates the spidroin gene catalogue.</title>
        <authorList>
            <person name="Kono N."/>
            <person name="Nakamura H."/>
            <person name="Ohtoshi R."/>
            <person name="Moran D.A.P."/>
            <person name="Shinohara A."/>
            <person name="Yoshida Y."/>
            <person name="Fujiwara M."/>
            <person name="Mori M."/>
            <person name="Tomita M."/>
            <person name="Arakawa K."/>
        </authorList>
    </citation>
    <scope>NUCLEOTIDE SEQUENCE [LARGE SCALE GENOMIC DNA]</scope>
</reference>
<sequence length="140" mass="15372">MTGRTSVKEEVVACVVRNGSYNARDTVPAFCRGGQSFNFNPDAEAGRGCFFAIAQRVQSLSQIGGKLHVLRNSSTSISIPSIWLLRLLHVPKHDKVAGWRELFIYQLIAEISDICEGIDKLCYIDKIRGGGDSSIVELSV</sequence>
<protein>
    <submittedName>
        <fullName evidence="1">Uncharacterized protein</fullName>
    </submittedName>
</protein>
<dbReference type="Proteomes" id="UP000499080">
    <property type="component" value="Unassembled WGS sequence"/>
</dbReference>
<evidence type="ECO:0000313" key="2">
    <source>
        <dbReference type="Proteomes" id="UP000499080"/>
    </source>
</evidence>
<proteinExistence type="predicted"/>
<comment type="caution">
    <text evidence="1">The sequence shown here is derived from an EMBL/GenBank/DDBJ whole genome shotgun (WGS) entry which is preliminary data.</text>
</comment>
<dbReference type="EMBL" id="BGPR01002859">
    <property type="protein sequence ID" value="GBM80082.1"/>
    <property type="molecule type" value="Genomic_DNA"/>
</dbReference>
<dbReference type="AlphaFoldDB" id="A0A4Y2IT28"/>
<evidence type="ECO:0000313" key="1">
    <source>
        <dbReference type="EMBL" id="GBM80082.1"/>
    </source>
</evidence>
<name>A0A4Y2IT28_ARAVE</name>